<comment type="similarity">
    <text evidence="1">Belongs to the ABC transporter superfamily.</text>
</comment>
<protein>
    <submittedName>
        <fullName evidence="6">ABC transporter ATP-binding protein</fullName>
    </submittedName>
</protein>
<feature type="domain" description="ABC transporter" evidence="5">
    <location>
        <begin position="4"/>
        <end position="245"/>
    </location>
</feature>
<keyword evidence="4 6" id="KW-0067">ATP-binding</keyword>
<proteinExistence type="inferred from homology"/>
<dbReference type="Pfam" id="PF00005">
    <property type="entry name" value="ABC_tran"/>
    <property type="match status" value="1"/>
</dbReference>
<evidence type="ECO:0000313" key="6">
    <source>
        <dbReference type="EMBL" id="MFL0253265.1"/>
    </source>
</evidence>
<comment type="caution">
    <text evidence="6">The sequence shown here is derived from an EMBL/GenBank/DDBJ whole genome shotgun (WGS) entry which is preliminary data.</text>
</comment>
<dbReference type="SUPFAM" id="SSF52540">
    <property type="entry name" value="P-loop containing nucleoside triphosphate hydrolases"/>
    <property type="match status" value="1"/>
</dbReference>
<dbReference type="InterPro" id="IPR017911">
    <property type="entry name" value="MacB-like_ATP-bd"/>
</dbReference>
<keyword evidence="2" id="KW-0813">Transport</keyword>
<reference evidence="6 7" key="1">
    <citation type="submission" date="2024-11" db="EMBL/GenBank/DDBJ databases">
        <authorList>
            <person name="Heng Y.C."/>
            <person name="Lim A.C.H."/>
            <person name="Lee J.K.Y."/>
            <person name="Kittelmann S."/>
        </authorList>
    </citation>
    <scope>NUCLEOTIDE SEQUENCE [LARGE SCALE GENOMIC DNA]</scope>
    <source>
        <strain evidence="6 7">WILCCON 0114</strain>
    </source>
</reference>
<dbReference type="InterPro" id="IPR027417">
    <property type="entry name" value="P-loop_NTPase"/>
</dbReference>
<dbReference type="PANTHER" id="PTHR42798">
    <property type="entry name" value="LIPOPROTEIN-RELEASING SYSTEM ATP-BINDING PROTEIN LOLD"/>
    <property type="match status" value="1"/>
</dbReference>
<name>A0ABW8TP37_9CLOT</name>
<evidence type="ECO:0000256" key="4">
    <source>
        <dbReference type="ARBA" id="ARBA00022840"/>
    </source>
</evidence>
<keyword evidence="7" id="KW-1185">Reference proteome</keyword>
<evidence type="ECO:0000256" key="3">
    <source>
        <dbReference type="ARBA" id="ARBA00022741"/>
    </source>
</evidence>
<dbReference type="CDD" id="cd03255">
    <property type="entry name" value="ABC_MJ0796_LolCDE_FtsE"/>
    <property type="match status" value="1"/>
</dbReference>
<dbReference type="GO" id="GO:0005524">
    <property type="term" value="F:ATP binding"/>
    <property type="evidence" value="ECO:0007669"/>
    <property type="project" value="UniProtKB-KW"/>
</dbReference>
<dbReference type="Gene3D" id="3.40.50.300">
    <property type="entry name" value="P-loop containing nucleotide triphosphate hydrolases"/>
    <property type="match status" value="1"/>
</dbReference>
<evidence type="ECO:0000313" key="7">
    <source>
        <dbReference type="Proteomes" id="UP001623592"/>
    </source>
</evidence>
<dbReference type="EMBL" id="JBJIAA010000030">
    <property type="protein sequence ID" value="MFL0253265.1"/>
    <property type="molecule type" value="Genomic_DNA"/>
</dbReference>
<keyword evidence="3" id="KW-0547">Nucleotide-binding</keyword>
<organism evidence="6 7">
    <name type="scientific">Clostridium neuense</name>
    <dbReference type="NCBI Taxonomy" id="1728934"/>
    <lineage>
        <taxon>Bacteria</taxon>
        <taxon>Bacillati</taxon>
        <taxon>Bacillota</taxon>
        <taxon>Clostridia</taxon>
        <taxon>Eubacteriales</taxon>
        <taxon>Clostridiaceae</taxon>
        <taxon>Clostridium</taxon>
    </lineage>
</organism>
<dbReference type="PANTHER" id="PTHR42798:SF7">
    <property type="entry name" value="ALPHA-D-RIBOSE 1-METHYLPHOSPHONATE 5-TRIPHOSPHATE SYNTHASE SUBUNIT PHNL"/>
    <property type="match status" value="1"/>
</dbReference>
<dbReference type="InterPro" id="IPR003439">
    <property type="entry name" value="ABC_transporter-like_ATP-bd"/>
</dbReference>
<dbReference type="Proteomes" id="UP001623592">
    <property type="component" value="Unassembled WGS sequence"/>
</dbReference>
<dbReference type="InterPro" id="IPR003593">
    <property type="entry name" value="AAA+_ATPase"/>
</dbReference>
<evidence type="ECO:0000259" key="5">
    <source>
        <dbReference type="PROSITE" id="PS50893"/>
    </source>
</evidence>
<gene>
    <name evidence="6" type="ORF">ACJDT4_22925</name>
</gene>
<evidence type="ECO:0000256" key="2">
    <source>
        <dbReference type="ARBA" id="ARBA00022448"/>
    </source>
</evidence>
<accession>A0ABW8TP37</accession>
<evidence type="ECO:0000256" key="1">
    <source>
        <dbReference type="ARBA" id="ARBA00005417"/>
    </source>
</evidence>
<dbReference type="PROSITE" id="PS50893">
    <property type="entry name" value="ABC_TRANSPORTER_2"/>
    <property type="match status" value="1"/>
</dbReference>
<dbReference type="SMART" id="SM00382">
    <property type="entry name" value="AAA"/>
    <property type="match status" value="1"/>
</dbReference>
<dbReference type="RefSeq" id="WP_406789935.1">
    <property type="nucleotide sequence ID" value="NZ_JBJIAA010000030.1"/>
</dbReference>
<sequence length="254" mass="28378">MSILVTNSLTKVYSEKISANEVHAVENVSLKIETGEFVGIMGASGSGKTTLLKLLSGIEIPSSGTVKINNEDINKLNDDDLSLFRRHKLGFVFQDFNLMDSLTLKENIMLPMILDKKEEKLLNHKSDELMKIFDIYKIKNKYPNEVSGGQKQKTAVCRALVNDPLLVMADEPTGNLDSKSSNSIMNCFKKINEDNKSTIIMVTHDPFAASFCSRIIFIKDGMTSTELIKKHTRKEFLDTILDYEAILGGGSYEL</sequence>